<name>A0A7I8W8S9_9ANNE</name>
<dbReference type="PANTHER" id="PTHR46877:SF14">
    <property type="entry name" value="RECEPTOR PROTEIN-TYROSINE KINASE"/>
    <property type="match status" value="1"/>
</dbReference>
<dbReference type="SUPFAM" id="SSF49785">
    <property type="entry name" value="Galactose-binding domain-like"/>
    <property type="match status" value="1"/>
</dbReference>
<keyword evidence="2" id="KW-0547">Nucleotide-binding</keyword>
<evidence type="ECO:0000256" key="3">
    <source>
        <dbReference type="ARBA" id="ARBA00022840"/>
    </source>
</evidence>
<dbReference type="InterPro" id="IPR001090">
    <property type="entry name" value="Ephrin_rcpt_lig-bd_dom"/>
</dbReference>
<evidence type="ECO:0000259" key="6">
    <source>
        <dbReference type="PROSITE" id="PS51550"/>
    </source>
</evidence>
<dbReference type="Gene3D" id="2.60.40.1770">
    <property type="entry name" value="ephrin a2 ectodomain"/>
    <property type="match status" value="1"/>
</dbReference>
<reference evidence="7 8" key="1">
    <citation type="submission" date="2020-08" db="EMBL/GenBank/DDBJ databases">
        <authorList>
            <person name="Hejnol A."/>
        </authorList>
    </citation>
    <scope>NUCLEOTIDE SEQUENCE [LARGE SCALE GENOMIC DNA]</scope>
</reference>
<evidence type="ECO:0000313" key="7">
    <source>
        <dbReference type="EMBL" id="CAD5124534.1"/>
    </source>
</evidence>
<dbReference type="Proteomes" id="UP000549394">
    <property type="component" value="Unassembled WGS sequence"/>
</dbReference>
<keyword evidence="4" id="KW-0472">Membrane</keyword>
<protein>
    <submittedName>
        <fullName evidence="7">DgyrCDS12812</fullName>
    </submittedName>
</protein>
<dbReference type="InterPro" id="IPR008979">
    <property type="entry name" value="Galactose-bd-like_sf"/>
</dbReference>
<dbReference type="SMART" id="SM00615">
    <property type="entry name" value="EPH_lbd"/>
    <property type="match status" value="1"/>
</dbReference>
<evidence type="ECO:0000313" key="8">
    <source>
        <dbReference type="Proteomes" id="UP000549394"/>
    </source>
</evidence>
<dbReference type="PROSITE" id="PS51550">
    <property type="entry name" value="EPH_LBD"/>
    <property type="match status" value="1"/>
</dbReference>
<dbReference type="PANTHER" id="PTHR46877">
    <property type="entry name" value="EPH RECEPTOR A5"/>
    <property type="match status" value="1"/>
</dbReference>
<keyword evidence="5" id="KW-0675">Receptor</keyword>
<dbReference type="Pfam" id="PF25599">
    <property type="entry name" value="Ephrin_CRD"/>
    <property type="match status" value="1"/>
</dbReference>
<feature type="domain" description="Eph LBD" evidence="6">
    <location>
        <begin position="1"/>
        <end position="166"/>
    </location>
</feature>
<sequence>MATELLFFLRFTVSWKESSATRNSQTIRGIGVCPVGPKPEPTWIRSPFIKRRDAIEATIEIEFLMRRCSQCKQSFSLLVYEADDDIANSEIPEWKKSSWNMIKQVPGTRLYEGTDSKSKIWESINTESFKFRPMKGGFYIAIQEEGTCTFLLTMRIFYEKCPSSVTKLARFPNTTSSAIDDTPRKVTGRCIENSVPLSSSPTMYCSHQGKWYDIQGECVCKEGYMVDTAPRYCKSEY</sequence>
<evidence type="ECO:0000256" key="4">
    <source>
        <dbReference type="ARBA" id="ARBA00023136"/>
    </source>
</evidence>
<organism evidence="7 8">
    <name type="scientific">Dimorphilus gyrociliatus</name>
    <dbReference type="NCBI Taxonomy" id="2664684"/>
    <lineage>
        <taxon>Eukaryota</taxon>
        <taxon>Metazoa</taxon>
        <taxon>Spiralia</taxon>
        <taxon>Lophotrochozoa</taxon>
        <taxon>Annelida</taxon>
        <taxon>Polychaeta</taxon>
        <taxon>Polychaeta incertae sedis</taxon>
        <taxon>Dinophilidae</taxon>
        <taxon>Dimorphilus</taxon>
    </lineage>
</organism>
<keyword evidence="8" id="KW-1185">Reference proteome</keyword>
<dbReference type="GO" id="GO:0005524">
    <property type="term" value="F:ATP binding"/>
    <property type="evidence" value="ECO:0007669"/>
    <property type="project" value="UniProtKB-KW"/>
</dbReference>
<evidence type="ECO:0000256" key="1">
    <source>
        <dbReference type="ARBA" id="ARBA00004167"/>
    </source>
</evidence>
<accession>A0A7I8W8S9</accession>
<dbReference type="AlphaFoldDB" id="A0A7I8W8S9"/>
<dbReference type="Gene3D" id="2.60.120.260">
    <property type="entry name" value="Galactose-binding domain-like"/>
    <property type="match status" value="1"/>
</dbReference>
<proteinExistence type="predicted"/>
<dbReference type="OrthoDB" id="4062651at2759"/>
<evidence type="ECO:0000256" key="5">
    <source>
        <dbReference type="ARBA" id="ARBA00023170"/>
    </source>
</evidence>
<comment type="subcellular location">
    <subcellularLocation>
        <location evidence="1">Membrane</location>
        <topology evidence="1">Single-pass membrane protein</topology>
    </subcellularLocation>
</comment>
<dbReference type="EMBL" id="CAJFCJ010000021">
    <property type="protein sequence ID" value="CAD5124534.1"/>
    <property type="molecule type" value="Genomic_DNA"/>
</dbReference>
<gene>
    <name evidence="7" type="ORF">DGYR_LOCUS12069</name>
</gene>
<keyword evidence="3" id="KW-0067">ATP-binding</keyword>
<comment type="caution">
    <text evidence="7">The sequence shown here is derived from an EMBL/GenBank/DDBJ whole genome shotgun (WGS) entry which is preliminary data.</text>
</comment>
<dbReference type="GO" id="GO:0005886">
    <property type="term" value="C:plasma membrane"/>
    <property type="evidence" value="ECO:0007669"/>
    <property type="project" value="TreeGrafter"/>
</dbReference>
<evidence type="ECO:0000256" key="2">
    <source>
        <dbReference type="ARBA" id="ARBA00022741"/>
    </source>
</evidence>
<dbReference type="InterPro" id="IPR050449">
    <property type="entry name" value="Ephrin_rcpt_TKs"/>
</dbReference>
<dbReference type="Pfam" id="PF01404">
    <property type="entry name" value="Ephrin_lbd"/>
    <property type="match status" value="1"/>
</dbReference>